<keyword evidence="8" id="KW-0406">Ion transport</keyword>
<evidence type="ECO:0000256" key="2">
    <source>
        <dbReference type="ARBA" id="ARBA00005551"/>
    </source>
</evidence>
<dbReference type="Pfam" id="PF00999">
    <property type="entry name" value="Na_H_Exchanger"/>
    <property type="match status" value="1"/>
</dbReference>
<reference evidence="13" key="2">
    <citation type="journal article" date="2004" name="J. Bacteriol.">
        <title>Induction of plantaricin production in Lactobacillus plantarum NC8 after coculture with specific gram-positive bacteria is mediated by an autoinduction mechanism.</title>
        <authorList>
            <person name="Maldonado A."/>
            <person name="Jimenez-Diaz R."/>
            <person name="Ruiz-Barba J.L."/>
        </authorList>
    </citation>
    <scope>NUCLEOTIDE SEQUENCE</scope>
    <source>
        <strain evidence="13">NC8</strain>
    </source>
</reference>
<keyword evidence="3" id="KW-0813">Transport</keyword>
<evidence type="ECO:0000259" key="12">
    <source>
        <dbReference type="Pfam" id="PF00999"/>
    </source>
</evidence>
<dbReference type="Gene3D" id="1.20.1530.20">
    <property type="match status" value="1"/>
</dbReference>
<dbReference type="AlphaFoldDB" id="Q7B5K5"/>
<evidence type="ECO:0000256" key="4">
    <source>
        <dbReference type="ARBA" id="ARBA00022449"/>
    </source>
</evidence>
<dbReference type="PATRIC" id="fig|1590.142.peg.377"/>
<reference evidence="14 15" key="3">
    <citation type="submission" date="2016-08" db="EMBL/GenBank/DDBJ databases">
        <title>Genome sequencing of Lactobacillus plantarum JSA22, isolated from fermented soybean paste.</title>
        <authorList>
            <person name="Choi H.S."/>
        </authorList>
    </citation>
    <scope>NUCLEOTIDE SEQUENCE [LARGE SCALE GENOMIC DNA]</scope>
    <source>
        <strain evidence="14 15">JSA22</strain>
    </source>
</reference>
<keyword evidence="4" id="KW-0050">Antiport</keyword>
<evidence type="ECO:0000313" key="13">
    <source>
        <dbReference type="EMBL" id="AAS21879.1"/>
    </source>
</evidence>
<keyword evidence="10" id="KW-0739">Sodium transport</keyword>
<keyword evidence="6 11" id="KW-1133">Transmembrane helix</keyword>
<name>Q7B5K5_LACPN</name>
<feature type="transmembrane region" description="Helical" evidence="11">
    <location>
        <begin position="38"/>
        <end position="59"/>
    </location>
</feature>
<evidence type="ECO:0000313" key="15">
    <source>
        <dbReference type="Proteomes" id="UP000094892"/>
    </source>
</evidence>
<evidence type="ECO:0000256" key="6">
    <source>
        <dbReference type="ARBA" id="ARBA00022989"/>
    </source>
</evidence>
<evidence type="ECO:0000256" key="7">
    <source>
        <dbReference type="ARBA" id="ARBA00023053"/>
    </source>
</evidence>
<keyword evidence="5 11" id="KW-0812">Transmembrane</keyword>
<proteinExistence type="inferred from homology"/>
<evidence type="ECO:0000256" key="1">
    <source>
        <dbReference type="ARBA" id="ARBA00004141"/>
    </source>
</evidence>
<feature type="transmembrane region" description="Helical" evidence="11">
    <location>
        <begin position="71"/>
        <end position="93"/>
    </location>
</feature>
<dbReference type="Proteomes" id="UP000094892">
    <property type="component" value="Unassembled WGS sequence"/>
</dbReference>
<organism evidence="13">
    <name type="scientific">Lactiplantibacillus plantarum</name>
    <name type="common">Lactobacillus plantarum</name>
    <dbReference type="NCBI Taxonomy" id="1590"/>
    <lineage>
        <taxon>Bacteria</taxon>
        <taxon>Bacillati</taxon>
        <taxon>Bacillota</taxon>
        <taxon>Bacilli</taxon>
        <taxon>Lactobacillales</taxon>
        <taxon>Lactobacillaceae</taxon>
        <taxon>Lactiplantibacillus</taxon>
    </lineage>
</organism>
<reference evidence="13" key="1">
    <citation type="journal article" date="2003" name="Appl. Environ. Microbiol.">
        <title>Purification and genetic characterization of plantaricin NC8, a novel coculture-inducible two-peptide bacteriocin from Lactobacillus plantarum NC8.</title>
        <authorList>
            <person name="Maldonado A."/>
            <person name="Ruiz-Barba J.L."/>
            <person name="Jimenez-Diaz R."/>
        </authorList>
    </citation>
    <scope>NUCLEOTIDE SEQUENCE</scope>
    <source>
        <strain evidence="13">NC8</strain>
    </source>
</reference>
<evidence type="ECO:0000256" key="5">
    <source>
        <dbReference type="ARBA" id="ARBA00022692"/>
    </source>
</evidence>
<dbReference type="InterPro" id="IPR006153">
    <property type="entry name" value="Cation/H_exchanger_TM"/>
</dbReference>
<evidence type="ECO:0000256" key="11">
    <source>
        <dbReference type="SAM" id="Phobius"/>
    </source>
</evidence>
<dbReference type="InterPro" id="IPR038770">
    <property type="entry name" value="Na+/solute_symporter_sf"/>
</dbReference>
<dbReference type="EMBL" id="AF522077">
    <property type="protein sequence ID" value="AAS21879.1"/>
    <property type="molecule type" value="Genomic_DNA"/>
</dbReference>
<dbReference type="EMBL" id="MCOL01000001">
    <property type="protein sequence ID" value="ODO60436.1"/>
    <property type="molecule type" value="Genomic_DNA"/>
</dbReference>
<feature type="transmembrane region" description="Helical" evidence="11">
    <location>
        <begin position="105"/>
        <end position="124"/>
    </location>
</feature>
<evidence type="ECO:0000313" key="14">
    <source>
        <dbReference type="EMBL" id="ODO60436.1"/>
    </source>
</evidence>
<evidence type="ECO:0000256" key="3">
    <source>
        <dbReference type="ARBA" id="ARBA00022448"/>
    </source>
</evidence>
<accession>Q7B5K5</accession>
<evidence type="ECO:0000256" key="8">
    <source>
        <dbReference type="ARBA" id="ARBA00023065"/>
    </source>
</evidence>
<dbReference type="PANTHER" id="PTHR43562:SF3">
    <property type="entry name" value="SODIUM ION_PROTON EXCHANGER (EUROFUNG)"/>
    <property type="match status" value="1"/>
</dbReference>
<evidence type="ECO:0000256" key="10">
    <source>
        <dbReference type="ARBA" id="ARBA00023201"/>
    </source>
</evidence>
<gene>
    <name evidence="13" type="primary">napA2</name>
    <name evidence="14" type="ORF">LPJSA22_00369</name>
</gene>
<keyword evidence="7" id="KW-0915">Sodium</keyword>
<dbReference type="GO" id="GO:0006814">
    <property type="term" value="P:sodium ion transport"/>
    <property type="evidence" value="ECO:0007669"/>
    <property type="project" value="UniProtKB-KW"/>
</dbReference>
<dbReference type="GO" id="GO:0015297">
    <property type="term" value="F:antiporter activity"/>
    <property type="evidence" value="ECO:0007669"/>
    <property type="project" value="UniProtKB-KW"/>
</dbReference>
<comment type="subcellular location">
    <subcellularLocation>
        <location evidence="1">Membrane</location>
        <topology evidence="1">Multi-pass membrane protein</topology>
    </subcellularLocation>
</comment>
<feature type="domain" description="Cation/H+ exchanger transmembrane" evidence="12">
    <location>
        <begin position="16"/>
        <end position="121"/>
    </location>
</feature>
<sequence length="171" mass="19314">MRAYFEFFNTAFDWTIREPLFFVSVGLNMTFKGVWQSLPFILVMTVLGVLTKLWGCGLGAKLNGFSRHSNYLVGAGMISRGEMALITAQIGFSAHLLSNDYYSDIILVIIVVTMIAPFVLKNAIHRAVVWERMQGVRWGYWCVSQTFIFVVSVNYCTITSKNGTFVKSIVQ</sequence>
<evidence type="ECO:0000256" key="9">
    <source>
        <dbReference type="ARBA" id="ARBA00023136"/>
    </source>
</evidence>
<comment type="similarity">
    <text evidence="2">Belongs to the monovalent cation:proton antiporter 2 (CPA2) transporter (TC 2.A.37) family.</text>
</comment>
<dbReference type="GO" id="GO:1902600">
    <property type="term" value="P:proton transmembrane transport"/>
    <property type="evidence" value="ECO:0007669"/>
    <property type="project" value="InterPro"/>
</dbReference>
<protein>
    <submittedName>
        <fullName evidence="13">Na(+)/H(+) antiporter</fullName>
    </submittedName>
    <submittedName>
        <fullName evidence="14">Na(+)/H(+)-K(+) antiporter GerN</fullName>
    </submittedName>
</protein>
<keyword evidence="9 11" id="KW-0472">Membrane</keyword>
<dbReference type="GO" id="GO:0016020">
    <property type="term" value="C:membrane"/>
    <property type="evidence" value="ECO:0007669"/>
    <property type="project" value="UniProtKB-SubCell"/>
</dbReference>
<dbReference type="PANTHER" id="PTHR43562">
    <property type="entry name" value="NAPA-TYPE SODIUM/HYDROGEN ANTIPORTER"/>
    <property type="match status" value="1"/>
</dbReference>